<evidence type="ECO:0000256" key="1">
    <source>
        <dbReference type="ARBA" id="ARBA00022722"/>
    </source>
</evidence>
<comment type="subcellular location">
    <subcellularLocation>
        <location evidence="5">Nucleus</location>
    </subcellularLocation>
</comment>
<evidence type="ECO:0000313" key="7">
    <source>
        <dbReference type="EMBL" id="KAG5165343.1"/>
    </source>
</evidence>
<comment type="similarity">
    <text evidence="5">Belongs to the 2H phosphoesterase superfamily. USB1 family.</text>
</comment>
<proteinExistence type="inferred from homology"/>
<dbReference type="PANTHER" id="PTHR13522:SF3">
    <property type="entry name" value="U6 SNRNA PHOSPHODIESTERASE 1"/>
    <property type="match status" value="1"/>
</dbReference>
<evidence type="ECO:0000256" key="2">
    <source>
        <dbReference type="ARBA" id="ARBA00022801"/>
    </source>
</evidence>
<comment type="function">
    <text evidence="5">Phosphodiesterase responsible for the U6 snRNA 3' end processing. Acts as an exoribonuclease (RNase) responsible for trimming the poly(U) tract of the last nucleotides in the pre-U6 snRNA molecule, leading to the formation of mature U6 snRNA.</text>
</comment>
<feature type="region of interest" description="Disordered" evidence="6">
    <location>
        <begin position="15"/>
        <end position="53"/>
    </location>
</feature>
<reference evidence="7" key="1">
    <citation type="submission" date="2021-02" db="EMBL/GenBank/DDBJ databases">
        <title>Psilocybe cubensis genome.</title>
        <authorList>
            <person name="Mckernan K.J."/>
            <person name="Crawford S."/>
            <person name="Trippe A."/>
            <person name="Kane L.T."/>
            <person name="Mclaughlin S."/>
        </authorList>
    </citation>
    <scope>NUCLEOTIDE SEQUENCE [LARGE SCALE GENOMIC DNA]</scope>
    <source>
        <strain evidence="7">MGC-MH-2018</strain>
    </source>
</reference>
<protein>
    <recommendedName>
        <fullName evidence="5">U6 snRNA phosphodiesterase</fullName>
        <ecNumber evidence="5">3.1.4.-</ecNumber>
    </recommendedName>
</protein>
<evidence type="ECO:0000256" key="6">
    <source>
        <dbReference type="SAM" id="MobiDB-lite"/>
    </source>
</evidence>
<evidence type="ECO:0000256" key="3">
    <source>
        <dbReference type="ARBA" id="ARBA00023239"/>
    </source>
</evidence>
<sequence>MKRALSALVAYASSDEESPCVVQPKGTCPDPPPKKRKKLPPPSSTITIPSPVDNPALHQGRIRTTPHVEGQFAAHVYVSLPLGRNSMLYKVVQAILYDAKKAIPALHEIWTSQQRPELHISLSRPIFLRAHQREDLKRAVKKVANRHRAFTVSFAILSELINDEKTRTFLTMEVGAGHHELRSLTDAIAPTLEAIRQQTYYVKPRFHASIAWALLCSSDHAEGHRAIPSVSNVSSFPETNASLNEDFPSIKCLPPETVITLNERYASQISSPNVGAFEANAVTLKIGKDISTWTLIGP</sequence>
<dbReference type="GO" id="GO:1990838">
    <property type="term" value="F:poly(U)-specific exoribonuclease activity, producing 3' uridine cyclic phosphate ends"/>
    <property type="evidence" value="ECO:0007669"/>
    <property type="project" value="UniProtKB-UniRule"/>
</dbReference>
<dbReference type="OrthoDB" id="49151at2759"/>
<dbReference type="GO" id="GO:0005634">
    <property type="term" value="C:nucleus"/>
    <property type="evidence" value="ECO:0007669"/>
    <property type="project" value="UniProtKB-SubCell"/>
</dbReference>
<feature type="active site" description="Proton donor/acceptor" evidence="5">
    <location>
        <position position="207"/>
    </location>
</feature>
<gene>
    <name evidence="5" type="primary">USB1</name>
    <name evidence="7" type="ORF">JR316_010039</name>
</gene>
<keyword evidence="1 5" id="KW-0540">Nuclease</keyword>
<dbReference type="HAMAP" id="MF_03040">
    <property type="entry name" value="USB1"/>
    <property type="match status" value="1"/>
</dbReference>
<dbReference type="PANTHER" id="PTHR13522">
    <property type="entry name" value="U6 SNRNA PHOSPHODIESTERASE 1"/>
    <property type="match status" value="1"/>
</dbReference>
<evidence type="ECO:0000256" key="4">
    <source>
        <dbReference type="ARBA" id="ARBA00023242"/>
    </source>
</evidence>
<keyword evidence="4 5" id="KW-0539">Nucleus</keyword>
<evidence type="ECO:0000256" key="5">
    <source>
        <dbReference type="HAMAP-Rule" id="MF_03040"/>
    </source>
</evidence>
<feature type="active site" description="Proton donor/acceptor" evidence="5">
    <location>
        <position position="119"/>
    </location>
</feature>
<name>A0A8H7XTC1_PSICU</name>
<dbReference type="GO" id="GO:0034477">
    <property type="term" value="P:U6 snRNA 3'-end processing"/>
    <property type="evidence" value="ECO:0007669"/>
    <property type="project" value="UniProtKB-UniRule"/>
</dbReference>
<dbReference type="EC" id="3.1.4.-" evidence="5"/>
<dbReference type="InterPro" id="IPR027521">
    <property type="entry name" value="Usb1"/>
</dbReference>
<comment type="caution">
    <text evidence="7">The sequence shown here is derived from an EMBL/GenBank/DDBJ whole genome shotgun (WGS) entry which is preliminary data.</text>
</comment>
<organism evidence="7">
    <name type="scientific">Psilocybe cubensis</name>
    <name type="common">Psychedelic mushroom</name>
    <name type="synonym">Stropharia cubensis</name>
    <dbReference type="NCBI Taxonomy" id="181762"/>
    <lineage>
        <taxon>Eukaryota</taxon>
        <taxon>Fungi</taxon>
        <taxon>Dikarya</taxon>
        <taxon>Basidiomycota</taxon>
        <taxon>Agaricomycotina</taxon>
        <taxon>Agaricomycetes</taxon>
        <taxon>Agaricomycetidae</taxon>
        <taxon>Agaricales</taxon>
        <taxon>Agaricineae</taxon>
        <taxon>Strophariaceae</taxon>
        <taxon>Psilocybe</taxon>
    </lineage>
</organism>
<keyword evidence="3" id="KW-0456">Lyase</keyword>
<keyword evidence="2 5" id="KW-0378">Hydrolase</keyword>
<dbReference type="EMBL" id="JAFIQS010000010">
    <property type="protein sequence ID" value="KAG5165343.1"/>
    <property type="molecule type" value="Genomic_DNA"/>
</dbReference>
<dbReference type="GO" id="GO:0016829">
    <property type="term" value="F:lyase activity"/>
    <property type="evidence" value="ECO:0007669"/>
    <property type="project" value="UniProtKB-KW"/>
</dbReference>
<dbReference type="Pfam" id="PF09749">
    <property type="entry name" value="HVSL"/>
    <property type="match status" value="1"/>
</dbReference>
<accession>A0A8H7XTC1</accession>
<dbReference type="AlphaFoldDB" id="A0A8H7XTC1"/>
<dbReference type="Gene3D" id="3.90.1140.10">
    <property type="entry name" value="Cyclic phosphodiesterase"/>
    <property type="match status" value="1"/>
</dbReference>